<comment type="caution">
    <text evidence="2">The sequence shown here is derived from an EMBL/GenBank/DDBJ whole genome shotgun (WGS) entry which is preliminary data.</text>
</comment>
<dbReference type="Proteomes" id="UP000298663">
    <property type="component" value="Unassembled WGS sequence"/>
</dbReference>
<sequence>MLVSKHNQPTSYTYLYAKDKLPYRYAVHYCQTHGGQLPSVHSLEDNLNLLRIGLLYRNIKRGHEHVVPGFWLGAESVRGDKKFEWVDGTPWNFEHWFDRQPDRPGSAENCIEVTLNLQLETNDGMLQMVSYSPAKWNNVKCDLKLHFICKLPSN</sequence>
<evidence type="ECO:0000313" key="3">
    <source>
        <dbReference type="Proteomes" id="UP000298663"/>
    </source>
</evidence>
<organism evidence="2 3">
    <name type="scientific">Steinernema carpocapsae</name>
    <name type="common">Entomopathogenic nematode</name>
    <dbReference type="NCBI Taxonomy" id="34508"/>
    <lineage>
        <taxon>Eukaryota</taxon>
        <taxon>Metazoa</taxon>
        <taxon>Ecdysozoa</taxon>
        <taxon>Nematoda</taxon>
        <taxon>Chromadorea</taxon>
        <taxon>Rhabditida</taxon>
        <taxon>Tylenchina</taxon>
        <taxon>Panagrolaimomorpha</taxon>
        <taxon>Strongyloidoidea</taxon>
        <taxon>Steinernematidae</taxon>
        <taxon>Steinernema</taxon>
    </lineage>
</organism>
<dbReference type="InterPro" id="IPR016187">
    <property type="entry name" value="CTDL_fold"/>
</dbReference>
<evidence type="ECO:0000259" key="1">
    <source>
        <dbReference type="PROSITE" id="PS50041"/>
    </source>
</evidence>
<dbReference type="Pfam" id="PF00059">
    <property type="entry name" value="Lectin_C"/>
    <property type="match status" value="1"/>
</dbReference>
<dbReference type="AlphaFoldDB" id="A0A4U5PHL5"/>
<dbReference type="InterPro" id="IPR016186">
    <property type="entry name" value="C-type_lectin-like/link_sf"/>
</dbReference>
<reference evidence="2 3" key="2">
    <citation type="journal article" date="2019" name="G3 (Bethesda)">
        <title>Hybrid Assembly of the Genome of the Entomopathogenic Nematode Steinernema carpocapsae Identifies the X-Chromosome.</title>
        <authorList>
            <person name="Serra L."/>
            <person name="Macchietto M."/>
            <person name="Macias-Munoz A."/>
            <person name="McGill C.J."/>
            <person name="Rodriguez I.M."/>
            <person name="Rodriguez B."/>
            <person name="Murad R."/>
            <person name="Mortazavi A."/>
        </authorList>
    </citation>
    <scope>NUCLEOTIDE SEQUENCE [LARGE SCALE GENOMIC DNA]</scope>
    <source>
        <strain evidence="2 3">ALL</strain>
    </source>
</reference>
<name>A0A4U5PHL5_STECR</name>
<dbReference type="PROSITE" id="PS50041">
    <property type="entry name" value="C_TYPE_LECTIN_2"/>
    <property type="match status" value="1"/>
</dbReference>
<dbReference type="EMBL" id="AZBU02000002">
    <property type="protein sequence ID" value="TKR96127.1"/>
    <property type="molecule type" value="Genomic_DNA"/>
</dbReference>
<dbReference type="InterPro" id="IPR050111">
    <property type="entry name" value="C-type_lectin/snaclec_domain"/>
</dbReference>
<dbReference type="SMART" id="SM00034">
    <property type="entry name" value="CLECT"/>
    <property type="match status" value="1"/>
</dbReference>
<keyword evidence="3" id="KW-1185">Reference proteome</keyword>
<protein>
    <recommendedName>
        <fullName evidence="1">C-type lectin domain-containing protein</fullName>
    </recommendedName>
</protein>
<dbReference type="STRING" id="34508.A0A4U5PHL5"/>
<dbReference type="OrthoDB" id="5774534at2759"/>
<feature type="domain" description="C-type lectin" evidence="1">
    <location>
        <begin position="9"/>
        <end position="150"/>
    </location>
</feature>
<reference evidence="2 3" key="1">
    <citation type="journal article" date="2015" name="Genome Biol.">
        <title>Comparative genomics of Steinernema reveals deeply conserved gene regulatory networks.</title>
        <authorList>
            <person name="Dillman A.R."/>
            <person name="Macchietto M."/>
            <person name="Porter C.F."/>
            <person name="Rogers A."/>
            <person name="Williams B."/>
            <person name="Antoshechkin I."/>
            <person name="Lee M.M."/>
            <person name="Goodwin Z."/>
            <person name="Lu X."/>
            <person name="Lewis E.E."/>
            <person name="Goodrich-Blair H."/>
            <person name="Stock S.P."/>
            <person name="Adams B.J."/>
            <person name="Sternberg P.W."/>
            <person name="Mortazavi A."/>
        </authorList>
    </citation>
    <scope>NUCLEOTIDE SEQUENCE [LARGE SCALE GENOMIC DNA]</scope>
    <source>
        <strain evidence="2 3">ALL</strain>
    </source>
</reference>
<dbReference type="Gene3D" id="3.10.100.10">
    <property type="entry name" value="Mannose-Binding Protein A, subunit A"/>
    <property type="match status" value="1"/>
</dbReference>
<gene>
    <name evidence="2" type="ORF">L596_010190</name>
</gene>
<dbReference type="SUPFAM" id="SSF56436">
    <property type="entry name" value="C-type lectin-like"/>
    <property type="match status" value="1"/>
</dbReference>
<dbReference type="CDD" id="cd00037">
    <property type="entry name" value="CLECT"/>
    <property type="match status" value="1"/>
</dbReference>
<proteinExistence type="predicted"/>
<dbReference type="PANTHER" id="PTHR22803">
    <property type="entry name" value="MANNOSE, PHOSPHOLIPASE, LECTIN RECEPTOR RELATED"/>
    <property type="match status" value="1"/>
</dbReference>
<accession>A0A4U5PHL5</accession>
<evidence type="ECO:0000313" key="2">
    <source>
        <dbReference type="EMBL" id="TKR96127.1"/>
    </source>
</evidence>
<dbReference type="InterPro" id="IPR001304">
    <property type="entry name" value="C-type_lectin-like"/>
</dbReference>